<dbReference type="eggNOG" id="COG2207">
    <property type="taxonomic scope" value="Bacteria"/>
</dbReference>
<keyword evidence="7" id="KW-1185">Reference proteome</keyword>
<reference evidence="6 7" key="1">
    <citation type="journal article" date="2014" name="BMC Genomics">
        <title>Complete genome sequence of producer of the glycopeptide antibiotic Aculeximycin Kutzneria albida DSM 43870T, a representative of minor genus of Pseudonocardiaceae.</title>
        <authorList>
            <person name="Rebets Y."/>
            <person name="Tokovenko B."/>
            <person name="Lushchyk I."/>
            <person name="Ruckert C."/>
            <person name="Zaburannyi N."/>
            <person name="Bechthold A."/>
            <person name="Kalinowski J."/>
            <person name="Luzhetskyy A."/>
        </authorList>
    </citation>
    <scope>NUCLEOTIDE SEQUENCE [LARGE SCALE GENOMIC DNA]</scope>
    <source>
        <strain evidence="6">DSM 43870</strain>
    </source>
</reference>
<dbReference type="SMART" id="SM00342">
    <property type="entry name" value="HTH_ARAC"/>
    <property type="match status" value="1"/>
</dbReference>
<dbReference type="EMBL" id="CP007155">
    <property type="protein sequence ID" value="AHH96467.1"/>
    <property type="molecule type" value="Genomic_DNA"/>
</dbReference>
<dbReference type="Proteomes" id="UP000019225">
    <property type="component" value="Chromosome"/>
</dbReference>
<evidence type="ECO:0000256" key="3">
    <source>
        <dbReference type="ARBA" id="ARBA00023163"/>
    </source>
</evidence>
<dbReference type="PROSITE" id="PS01124">
    <property type="entry name" value="HTH_ARAC_FAMILY_2"/>
    <property type="match status" value="1"/>
</dbReference>
<dbReference type="InterPro" id="IPR018060">
    <property type="entry name" value="HTH_AraC"/>
</dbReference>
<evidence type="ECO:0000313" key="7">
    <source>
        <dbReference type="Proteomes" id="UP000019225"/>
    </source>
</evidence>
<dbReference type="Pfam" id="PF12833">
    <property type="entry name" value="HTH_18"/>
    <property type="match status" value="1"/>
</dbReference>
<dbReference type="STRING" id="1449976.KALB_3099"/>
<accession>W5W6C9</accession>
<dbReference type="PANTHER" id="PTHR47894">
    <property type="entry name" value="HTH-TYPE TRANSCRIPTIONAL REGULATOR GADX"/>
    <property type="match status" value="1"/>
</dbReference>
<keyword evidence="2" id="KW-0238">DNA-binding</keyword>
<dbReference type="InterPro" id="IPR009057">
    <property type="entry name" value="Homeodomain-like_sf"/>
</dbReference>
<dbReference type="SUPFAM" id="SSF46689">
    <property type="entry name" value="Homeodomain-like"/>
    <property type="match status" value="1"/>
</dbReference>
<evidence type="ECO:0000256" key="2">
    <source>
        <dbReference type="ARBA" id="ARBA00023125"/>
    </source>
</evidence>
<keyword evidence="3" id="KW-0804">Transcription</keyword>
<name>W5W6C9_9PSEU</name>
<evidence type="ECO:0000313" key="6">
    <source>
        <dbReference type="EMBL" id="AHH96467.1"/>
    </source>
</evidence>
<feature type="region of interest" description="Disordered" evidence="4">
    <location>
        <begin position="340"/>
        <end position="361"/>
    </location>
</feature>
<dbReference type="PRINTS" id="PR00032">
    <property type="entry name" value="HTHARAC"/>
</dbReference>
<dbReference type="PANTHER" id="PTHR47894:SF1">
    <property type="entry name" value="HTH-TYPE TRANSCRIPTIONAL REGULATOR VQSM"/>
    <property type="match status" value="1"/>
</dbReference>
<protein>
    <recommendedName>
        <fullName evidence="5">HTH araC/xylS-type domain-containing protein</fullName>
    </recommendedName>
</protein>
<dbReference type="GO" id="GO:0003700">
    <property type="term" value="F:DNA-binding transcription factor activity"/>
    <property type="evidence" value="ECO:0007669"/>
    <property type="project" value="InterPro"/>
</dbReference>
<dbReference type="Pfam" id="PF12625">
    <property type="entry name" value="Arabinose_bd"/>
    <property type="match status" value="1"/>
</dbReference>
<evidence type="ECO:0000256" key="1">
    <source>
        <dbReference type="ARBA" id="ARBA00023015"/>
    </source>
</evidence>
<keyword evidence="1" id="KW-0805">Transcription regulation</keyword>
<evidence type="ECO:0000259" key="5">
    <source>
        <dbReference type="PROSITE" id="PS01124"/>
    </source>
</evidence>
<dbReference type="Gene3D" id="1.10.10.60">
    <property type="entry name" value="Homeodomain-like"/>
    <property type="match status" value="1"/>
</dbReference>
<gene>
    <name evidence="6" type="ORF">KALB_3099</name>
</gene>
<dbReference type="HOGENOM" id="CLU_047522_0_0_11"/>
<dbReference type="KEGG" id="kal:KALB_3099"/>
<dbReference type="GO" id="GO:0005829">
    <property type="term" value="C:cytosol"/>
    <property type="evidence" value="ECO:0007669"/>
    <property type="project" value="TreeGrafter"/>
</dbReference>
<proteinExistence type="predicted"/>
<evidence type="ECO:0000256" key="4">
    <source>
        <dbReference type="SAM" id="MobiDB-lite"/>
    </source>
</evidence>
<dbReference type="AlphaFoldDB" id="W5W6C9"/>
<dbReference type="OrthoDB" id="5241536at2"/>
<dbReference type="GO" id="GO:0000976">
    <property type="term" value="F:transcription cis-regulatory region binding"/>
    <property type="evidence" value="ECO:0007669"/>
    <property type="project" value="TreeGrafter"/>
</dbReference>
<sequence>MVDHLIPAPYVGAITRGAVHGGLELGPLLRRAGVPADPESGLSAAQFSELVLELRRVTGDEFLGLLPARGAPGAFGRMCVQALREQDLGRALHRAFARTEVFPTRAVQCVSGDHAASVSIRAGTVPDPGNFVAGIVLLVWHRTACWAVDRYIPLRRITFPGEAPPGSGALFGCPVTTGPEASAQFPAHYLRCPVRRGGTDLRAFLHRAPLVFLDRPDLGGAISARVRHALARGLRRGVPSLEQVATRLAMSVATLRRRLSEDGVSFRALREEVLREEAVASLREGREPVHELARRLGFSESSAFRRAFKRWTGLSPGQAQTLAGASSSLSTLGISLPRSEAPLVSGTNHSATAPTTQAPIM</sequence>
<organism evidence="6 7">
    <name type="scientific">Kutzneria albida DSM 43870</name>
    <dbReference type="NCBI Taxonomy" id="1449976"/>
    <lineage>
        <taxon>Bacteria</taxon>
        <taxon>Bacillati</taxon>
        <taxon>Actinomycetota</taxon>
        <taxon>Actinomycetes</taxon>
        <taxon>Pseudonocardiales</taxon>
        <taxon>Pseudonocardiaceae</taxon>
        <taxon>Kutzneria</taxon>
    </lineage>
</organism>
<feature type="compositionally biased region" description="Polar residues" evidence="4">
    <location>
        <begin position="345"/>
        <end position="361"/>
    </location>
</feature>
<dbReference type="InterPro" id="IPR020449">
    <property type="entry name" value="Tscrpt_reg_AraC-type_HTH"/>
</dbReference>
<feature type="domain" description="HTH araC/xylS-type" evidence="5">
    <location>
        <begin position="224"/>
        <end position="322"/>
    </location>
</feature>
<dbReference type="InterPro" id="IPR032687">
    <property type="entry name" value="AraC-type_N"/>
</dbReference>